<dbReference type="InterPro" id="IPR013149">
    <property type="entry name" value="ADH-like_C"/>
</dbReference>
<dbReference type="Proteomes" id="UP000240883">
    <property type="component" value="Unassembled WGS sequence"/>
</dbReference>
<dbReference type="InterPro" id="IPR036291">
    <property type="entry name" value="NAD(P)-bd_dom_sf"/>
</dbReference>
<dbReference type="Gene3D" id="3.40.50.720">
    <property type="entry name" value="NAD(P)-binding Rossmann-like Domain"/>
    <property type="match status" value="1"/>
</dbReference>
<evidence type="ECO:0000259" key="2">
    <source>
        <dbReference type="Pfam" id="PF00107"/>
    </source>
</evidence>
<sequence>MSFEEAASLGVAIVTVGQGMYQQIPLPWPNQPLKEKKPILIWGGSSGMGAVGIQFAKLSGFEVIATASKHNFDYVKSLGADVVFDSRSPTTGAEIRAYTNDKLYYAWDCIGEHGSTEGCFEALTSSAPEGQKIYYGDILLPPDSFPRDDVVTSWSLGYTATGEQVTMGSHYFEAQPEHYEWIKKWVLVVSELLQAGKIRAPRLDIRDGGLQGIAQGLDDLKTGKVSGSKLVYRIAEP</sequence>
<dbReference type="STRING" id="1448308.A0A2T2PB83"/>
<dbReference type="Gene3D" id="3.90.180.10">
    <property type="entry name" value="Medium-chain alcohol dehydrogenases, catalytic domain"/>
    <property type="match status" value="1"/>
</dbReference>
<protein>
    <submittedName>
        <fullName evidence="3">NAD(P)-binding protein</fullName>
    </submittedName>
</protein>
<evidence type="ECO:0000313" key="4">
    <source>
        <dbReference type="Proteomes" id="UP000240883"/>
    </source>
</evidence>
<dbReference type="GO" id="GO:0016651">
    <property type="term" value="F:oxidoreductase activity, acting on NAD(P)H"/>
    <property type="evidence" value="ECO:0007669"/>
    <property type="project" value="InterPro"/>
</dbReference>
<dbReference type="InterPro" id="IPR047122">
    <property type="entry name" value="Trans-enoyl_RdTase-like"/>
</dbReference>
<organism evidence="3 4">
    <name type="scientific">Corynespora cassiicola Philippines</name>
    <dbReference type="NCBI Taxonomy" id="1448308"/>
    <lineage>
        <taxon>Eukaryota</taxon>
        <taxon>Fungi</taxon>
        <taxon>Dikarya</taxon>
        <taxon>Ascomycota</taxon>
        <taxon>Pezizomycotina</taxon>
        <taxon>Dothideomycetes</taxon>
        <taxon>Pleosporomycetidae</taxon>
        <taxon>Pleosporales</taxon>
        <taxon>Corynesporascaceae</taxon>
        <taxon>Corynespora</taxon>
    </lineage>
</organism>
<dbReference type="OrthoDB" id="48317at2759"/>
<reference evidence="3 4" key="1">
    <citation type="journal article" date="2018" name="Front. Microbiol.">
        <title>Genome-Wide Analysis of Corynespora cassiicola Leaf Fall Disease Putative Effectors.</title>
        <authorList>
            <person name="Lopez D."/>
            <person name="Ribeiro S."/>
            <person name="Label P."/>
            <person name="Fumanal B."/>
            <person name="Venisse J.S."/>
            <person name="Kohler A."/>
            <person name="de Oliveira R.R."/>
            <person name="Labutti K."/>
            <person name="Lipzen A."/>
            <person name="Lail K."/>
            <person name="Bauer D."/>
            <person name="Ohm R.A."/>
            <person name="Barry K.W."/>
            <person name="Spatafora J."/>
            <person name="Grigoriev I.V."/>
            <person name="Martin F.M."/>
            <person name="Pujade-Renaud V."/>
        </authorList>
    </citation>
    <scope>NUCLEOTIDE SEQUENCE [LARGE SCALE GENOMIC DNA]</scope>
    <source>
        <strain evidence="3 4">Philippines</strain>
    </source>
</reference>
<accession>A0A2T2PB83</accession>
<dbReference type="AlphaFoldDB" id="A0A2T2PB83"/>
<evidence type="ECO:0000256" key="1">
    <source>
        <dbReference type="ARBA" id="ARBA00023002"/>
    </source>
</evidence>
<dbReference type="EMBL" id="KZ678128">
    <property type="protein sequence ID" value="PSN74923.1"/>
    <property type="molecule type" value="Genomic_DNA"/>
</dbReference>
<dbReference type="PANTHER" id="PTHR45348">
    <property type="entry name" value="HYPOTHETICAL OXIDOREDUCTASE (EUROFUNG)"/>
    <property type="match status" value="1"/>
</dbReference>
<evidence type="ECO:0000313" key="3">
    <source>
        <dbReference type="EMBL" id="PSN74923.1"/>
    </source>
</evidence>
<keyword evidence="4" id="KW-1185">Reference proteome</keyword>
<proteinExistence type="predicted"/>
<dbReference type="PANTHER" id="PTHR45348:SF2">
    <property type="entry name" value="ZINC-TYPE ALCOHOL DEHYDROGENASE-LIKE PROTEIN C2E1P3.01"/>
    <property type="match status" value="1"/>
</dbReference>
<dbReference type="Pfam" id="PF00107">
    <property type="entry name" value="ADH_zinc_N"/>
    <property type="match status" value="1"/>
</dbReference>
<dbReference type="SUPFAM" id="SSF51735">
    <property type="entry name" value="NAD(P)-binding Rossmann-fold domains"/>
    <property type="match status" value="1"/>
</dbReference>
<name>A0A2T2PB83_CORCC</name>
<feature type="domain" description="Alcohol dehydrogenase-like C-terminal" evidence="2">
    <location>
        <begin position="47"/>
        <end position="124"/>
    </location>
</feature>
<gene>
    <name evidence="3" type="ORF">BS50DRAFT_567682</name>
</gene>
<keyword evidence="1" id="KW-0560">Oxidoreductase</keyword>
<dbReference type="CDD" id="cd08249">
    <property type="entry name" value="enoyl_reductase_like"/>
    <property type="match status" value="1"/>
</dbReference>